<dbReference type="SMART" id="SM01391">
    <property type="entry name" value="Filament"/>
    <property type="match status" value="1"/>
</dbReference>
<organism evidence="6 7">
    <name type="scientific">Branchiostoma belcheri</name>
    <name type="common">Amphioxus</name>
    <dbReference type="NCBI Taxonomy" id="7741"/>
    <lineage>
        <taxon>Eukaryota</taxon>
        <taxon>Metazoa</taxon>
        <taxon>Chordata</taxon>
        <taxon>Cephalochordata</taxon>
        <taxon>Leptocardii</taxon>
        <taxon>Amphioxiformes</taxon>
        <taxon>Branchiostomatidae</taxon>
        <taxon>Branchiostoma</taxon>
    </lineage>
</organism>
<dbReference type="Pfam" id="PF00038">
    <property type="entry name" value="Filament"/>
    <property type="match status" value="1"/>
</dbReference>
<dbReference type="PROSITE" id="PS51842">
    <property type="entry name" value="IF_ROD_2"/>
    <property type="match status" value="1"/>
</dbReference>
<feature type="compositionally biased region" description="Low complexity" evidence="4">
    <location>
        <begin position="301"/>
        <end position="314"/>
    </location>
</feature>
<evidence type="ECO:0000256" key="4">
    <source>
        <dbReference type="SAM" id="MobiDB-lite"/>
    </source>
</evidence>
<dbReference type="GO" id="GO:0005737">
    <property type="term" value="C:cytoplasm"/>
    <property type="evidence" value="ECO:0007669"/>
    <property type="project" value="TreeGrafter"/>
</dbReference>
<keyword evidence="1" id="KW-0403">Intermediate filament</keyword>
<sequence>MAQAKLSEMIRPSLVDRGDVGSLSGPESFKARARVIRAGNVITSLGGPDGVARMVVARKARSQEKEELTVLNNRFASYIQKMRFLQQRNRALEAQILQLQSTEMSADTKTLYEKETRDLRTLVDELSDDKARMALERDQWKERAEEYKRKWEEESAWHAELNTEVAKLNKNLNAVTLIRVDLQSKIASMKEEIDFMVTVHKQELKQLQDQLNQSLSIVAVDEIPEAGPDVISELYELRQLYEDFCRDVRARCEEKFTGLELERERDSKTMLAARGALITSRKEVSELRGQLNTVMTETVTETVTRESSSSSSTELQQMRITSETELDM</sequence>
<dbReference type="RefSeq" id="XP_019627059.1">
    <property type="nucleotide sequence ID" value="XM_019771500.1"/>
</dbReference>
<dbReference type="OrthoDB" id="2441647at2759"/>
<evidence type="ECO:0000259" key="5">
    <source>
        <dbReference type="PROSITE" id="PS51842"/>
    </source>
</evidence>
<evidence type="ECO:0000313" key="6">
    <source>
        <dbReference type="Proteomes" id="UP000515135"/>
    </source>
</evidence>
<evidence type="ECO:0000256" key="2">
    <source>
        <dbReference type="ARBA" id="ARBA00023054"/>
    </source>
</evidence>
<dbReference type="Proteomes" id="UP000515135">
    <property type="component" value="Unplaced"/>
</dbReference>
<dbReference type="GO" id="GO:0045109">
    <property type="term" value="P:intermediate filament organization"/>
    <property type="evidence" value="ECO:0007669"/>
    <property type="project" value="TreeGrafter"/>
</dbReference>
<evidence type="ECO:0000256" key="3">
    <source>
        <dbReference type="SAM" id="Coils"/>
    </source>
</evidence>
<protein>
    <submittedName>
        <fullName evidence="7">Non-neuronal cytoplasmic intermediate filament protein-like</fullName>
    </submittedName>
</protein>
<dbReference type="PANTHER" id="PTHR45652">
    <property type="entry name" value="GLIAL FIBRILLARY ACIDIC PROTEIN"/>
    <property type="match status" value="1"/>
</dbReference>
<evidence type="ECO:0000256" key="1">
    <source>
        <dbReference type="ARBA" id="ARBA00022754"/>
    </source>
</evidence>
<dbReference type="KEGG" id="bbel:109471954"/>
<dbReference type="GO" id="GO:0005882">
    <property type="term" value="C:intermediate filament"/>
    <property type="evidence" value="ECO:0007669"/>
    <property type="project" value="UniProtKB-KW"/>
</dbReference>
<dbReference type="GO" id="GO:0005200">
    <property type="term" value="F:structural constituent of cytoskeleton"/>
    <property type="evidence" value="ECO:0007669"/>
    <property type="project" value="TreeGrafter"/>
</dbReference>
<dbReference type="SUPFAM" id="SSF64593">
    <property type="entry name" value="Intermediate filament protein, coiled coil region"/>
    <property type="match status" value="1"/>
</dbReference>
<dbReference type="FunFam" id="1.20.5.1160:FF:000001">
    <property type="entry name" value="Keratin type II"/>
    <property type="match status" value="1"/>
</dbReference>
<feature type="domain" description="IF rod" evidence="5">
    <location>
        <begin position="64"/>
        <end position="328"/>
    </location>
</feature>
<proteinExistence type="predicted"/>
<reference evidence="7" key="1">
    <citation type="submission" date="2025-08" db="UniProtKB">
        <authorList>
            <consortium name="RefSeq"/>
        </authorList>
    </citation>
    <scope>IDENTIFICATION</scope>
    <source>
        <tissue evidence="7">Gonad</tissue>
    </source>
</reference>
<dbReference type="InterPro" id="IPR050405">
    <property type="entry name" value="Intermediate_filament"/>
</dbReference>
<accession>A0A6P4YZD8</accession>
<dbReference type="GeneID" id="109471954"/>
<feature type="coiled-coil region" evidence="3">
    <location>
        <begin position="75"/>
        <end position="150"/>
    </location>
</feature>
<keyword evidence="2 3" id="KW-0175">Coiled coil</keyword>
<dbReference type="AlphaFoldDB" id="A0A6P4YZD8"/>
<dbReference type="InterPro" id="IPR039008">
    <property type="entry name" value="IF_rod_dom"/>
</dbReference>
<gene>
    <name evidence="7" type="primary">LOC109471954</name>
</gene>
<feature type="compositionally biased region" description="Polar residues" evidence="4">
    <location>
        <begin position="315"/>
        <end position="328"/>
    </location>
</feature>
<feature type="region of interest" description="Disordered" evidence="4">
    <location>
        <begin position="301"/>
        <end position="328"/>
    </location>
</feature>
<keyword evidence="6" id="KW-1185">Reference proteome</keyword>
<dbReference type="PANTHER" id="PTHR45652:SF21">
    <property type="entry name" value="ZINC FINGER CCCH DOMAIN-CONTAINING PROTEIN 13-LIKE ISOFORM X1"/>
    <property type="match status" value="1"/>
</dbReference>
<evidence type="ECO:0000313" key="7">
    <source>
        <dbReference type="RefSeq" id="XP_019627059.1"/>
    </source>
</evidence>
<dbReference type="Gene3D" id="1.20.5.1160">
    <property type="entry name" value="Vasodilator-stimulated phosphoprotein"/>
    <property type="match status" value="1"/>
</dbReference>
<name>A0A6P4YZD8_BRABE</name>